<dbReference type="InterPro" id="IPR002152">
    <property type="entry name" value="Glyco_hydro_23"/>
</dbReference>
<evidence type="ECO:0000256" key="7">
    <source>
        <dbReference type="ARBA" id="ARBA00022801"/>
    </source>
</evidence>
<dbReference type="SUPFAM" id="SSF53955">
    <property type="entry name" value="Lysozyme-like"/>
    <property type="match status" value="1"/>
</dbReference>
<keyword evidence="7" id="KW-0378">Hydrolase</keyword>
<dbReference type="InterPro" id="IPR023346">
    <property type="entry name" value="Lysozyme-like_dom_sf"/>
</dbReference>
<evidence type="ECO:0000256" key="2">
    <source>
        <dbReference type="ARBA" id="ARBA00008902"/>
    </source>
</evidence>
<reference evidence="10 11" key="1">
    <citation type="submission" date="2021-07" db="EMBL/GenBank/DDBJ databases">
        <authorList>
            <person name="Imarazene B."/>
            <person name="Zahm M."/>
            <person name="Klopp C."/>
            <person name="Cabau C."/>
            <person name="Beille S."/>
            <person name="Jouanno E."/>
            <person name="Castinel A."/>
            <person name="Lluch J."/>
            <person name="Gil L."/>
            <person name="Kuchtly C."/>
            <person name="Lopez Roques C."/>
            <person name="Donnadieu C."/>
            <person name="Parrinello H."/>
            <person name="Journot L."/>
            <person name="Du K."/>
            <person name="Schartl M."/>
            <person name="Retaux S."/>
            <person name="Guiguen Y."/>
        </authorList>
    </citation>
    <scope>NUCLEOTIDE SEQUENCE [LARGE SCALE GENOMIC DNA]</scope>
    <source>
        <strain evidence="10">Pach_M1</strain>
        <tissue evidence="10">Testis</tissue>
    </source>
</reference>
<keyword evidence="5" id="KW-0929">Antimicrobial</keyword>
<comment type="similarity">
    <text evidence="2">Belongs to the glycosyl hydrolase 23 family.</text>
</comment>
<dbReference type="GO" id="GO:0005576">
    <property type="term" value="C:extracellular region"/>
    <property type="evidence" value="ECO:0007669"/>
    <property type="project" value="TreeGrafter"/>
</dbReference>
<organism evidence="10 11">
    <name type="scientific">Astyanax mexicanus</name>
    <name type="common">Blind cave fish</name>
    <name type="synonym">Astyanax fasciatus mexicanus</name>
    <dbReference type="NCBI Taxonomy" id="7994"/>
    <lineage>
        <taxon>Eukaryota</taxon>
        <taxon>Metazoa</taxon>
        <taxon>Chordata</taxon>
        <taxon>Craniata</taxon>
        <taxon>Vertebrata</taxon>
        <taxon>Euteleostomi</taxon>
        <taxon>Actinopterygii</taxon>
        <taxon>Neopterygii</taxon>
        <taxon>Teleostei</taxon>
        <taxon>Ostariophysi</taxon>
        <taxon>Characiformes</taxon>
        <taxon>Characoidei</taxon>
        <taxon>Acestrorhamphidae</taxon>
        <taxon>Acestrorhamphinae</taxon>
        <taxon>Astyanax</taxon>
    </lineage>
</organism>
<sequence>MSDIGLDIPPVPMPMDRNDLADSQASVALRSSSKSYSLTQIHDFIDSTMDQRKPRFTAVFGFVRYGYAESNFGGTASAKTIQIEETYDDCAALQTCCPVITPNSSLFTLYTPVLRAIMAATYGDITKVPTTGASEKTARQDKLTVKGVEASNKLAETDLKKMDQYKSIITKVGHAKQMDPAVIAAIISRESRAGAALVNGLGDKGNGFGLMQVDKRHHTPRGAWNSEEHIVQGTGILIKAITDIQKKFPSWPKEHQFKGGIAAYNFGVDNVRTYERMDIGTTGDDYSSDVVARAQWFKRHGY</sequence>
<evidence type="ECO:0000313" key="10">
    <source>
        <dbReference type="EMBL" id="KAG9272188.1"/>
    </source>
</evidence>
<dbReference type="EC" id="3.2.1.17" evidence="3"/>
<evidence type="ECO:0000256" key="5">
    <source>
        <dbReference type="ARBA" id="ARBA00022529"/>
    </source>
</evidence>
<dbReference type="PRINTS" id="PR00749">
    <property type="entry name" value="LYSOZYMEG"/>
</dbReference>
<dbReference type="GO" id="GO:0031640">
    <property type="term" value="P:killing of cells of another organism"/>
    <property type="evidence" value="ECO:0007669"/>
    <property type="project" value="UniProtKB-KW"/>
</dbReference>
<comment type="catalytic activity">
    <reaction evidence="1">
        <text>Hydrolysis of (1-&gt;4)-beta-linkages between N-acetylmuramic acid and N-acetyl-D-glucosamine residues in a peptidoglycan and between N-acetyl-D-glucosamine residues in chitodextrins.</text>
        <dbReference type="EC" id="3.2.1.17"/>
    </reaction>
</comment>
<keyword evidence="8" id="KW-0326">Glycosidase</keyword>
<dbReference type="GO" id="GO:0003796">
    <property type="term" value="F:lysozyme activity"/>
    <property type="evidence" value="ECO:0007669"/>
    <property type="project" value="UniProtKB-EC"/>
</dbReference>
<dbReference type="Proteomes" id="UP000752171">
    <property type="component" value="Unassembled WGS sequence"/>
</dbReference>
<proteinExistence type="inferred from homology"/>
<protein>
    <recommendedName>
        <fullName evidence="4">Lysozyme g</fullName>
        <ecNumber evidence="3">3.2.1.17</ecNumber>
    </recommendedName>
    <alternativeName>
        <fullName evidence="9">1,4-beta-N-acetylmuramidase</fullName>
    </alternativeName>
</protein>
<keyword evidence="6" id="KW-0081">Bacteriolytic enzyme</keyword>
<evidence type="ECO:0000256" key="3">
    <source>
        <dbReference type="ARBA" id="ARBA00012732"/>
    </source>
</evidence>
<evidence type="ECO:0000256" key="4">
    <source>
        <dbReference type="ARBA" id="ARBA00016485"/>
    </source>
</evidence>
<evidence type="ECO:0000256" key="8">
    <source>
        <dbReference type="ARBA" id="ARBA00023295"/>
    </source>
</evidence>
<name>A0A8T2LJD5_ASTMX</name>
<dbReference type="EMBL" id="JAICCE010000010">
    <property type="protein sequence ID" value="KAG9272188.1"/>
    <property type="molecule type" value="Genomic_DNA"/>
</dbReference>
<accession>A0A8T2LJD5</accession>
<evidence type="ECO:0000256" key="1">
    <source>
        <dbReference type="ARBA" id="ARBA00000632"/>
    </source>
</evidence>
<gene>
    <name evidence="10" type="ORF">AMEX_G13150</name>
</gene>
<dbReference type="PANTHER" id="PTHR31698:SF8">
    <property type="entry name" value="LYSOZYME G-RELATED"/>
    <property type="match status" value="1"/>
</dbReference>
<evidence type="ECO:0000256" key="9">
    <source>
        <dbReference type="ARBA" id="ARBA00031262"/>
    </source>
</evidence>
<dbReference type="FunFam" id="1.10.530.10:FF:000026">
    <property type="entry name" value="Lysozyme g"/>
    <property type="match status" value="1"/>
</dbReference>
<comment type="caution">
    <text evidence="10">The sequence shown here is derived from an EMBL/GenBank/DDBJ whole genome shotgun (WGS) entry which is preliminary data.</text>
</comment>
<evidence type="ECO:0000256" key="6">
    <source>
        <dbReference type="ARBA" id="ARBA00022638"/>
    </source>
</evidence>
<dbReference type="AlphaFoldDB" id="A0A8T2LJD5"/>
<dbReference type="PANTHER" id="PTHR31698">
    <property type="entry name" value="LYSOZYME G FAMILY MEMBER"/>
    <property type="match status" value="1"/>
</dbReference>
<dbReference type="CDD" id="cd01021">
    <property type="entry name" value="GEWL"/>
    <property type="match status" value="1"/>
</dbReference>
<evidence type="ECO:0000313" key="11">
    <source>
        <dbReference type="Proteomes" id="UP000752171"/>
    </source>
</evidence>
<dbReference type="GO" id="GO:0050830">
    <property type="term" value="P:defense response to Gram-positive bacterium"/>
    <property type="evidence" value="ECO:0007669"/>
    <property type="project" value="TreeGrafter"/>
</dbReference>
<dbReference type="Gene3D" id="1.10.530.10">
    <property type="match status" value="1"/>
</dbReference>
<dbReference type="GO" id="GO:0009253">
    <property type="term" value="P:peptidoglycan catabolic process"/>
    <property type="evidence" value="ECO:0007669"/>
    <property type="project" value="InterPro"/>
</dbReference>